<dbReference type="EMBL" id="LACC01000008">
    <property type="protein sequence ID" value="KJZ49451.1"/>
    <property type="molecule type" value="Genomic_DNA"/>
</dbReference>
<dbReference type="Proteomes" id="UP000033588">
    <property type="component" value="Unassembled WGS sequence"/>
</dbReference>
<dbReference type="AlphaFoldDB" id="A0A0F4TYP8"/>
<accession>A0A0F4TYP8</accession>
<reference evidence="1 2" key="1">
    <citation type="submission" date="2015-03" db="EMBL/GenBank/DDBJ databases">
        <title>Comparative genomics of Pseudomonas insights into diversity of traits involved in vanlence and defense.</title>
        <authorList>
            <person name="Qin Y."/>
        </authorList>
    </citation>
    <scope>NUCLEOTIDE SEQUENCE [LARGE SCALE GENOMIC DNA]</scope>
    <source>
        <strain evidence="1 2">C8</strain>
    </source>
</reference>
<proteinExistence type="predicted"/>
<evidence type="ECO:0000313" key="2">
    <source>
        <dbReference type="Proteomes" id="UP000033588"/>
    </source>
</evidence>
<gene>
    <name evidence="1" type="ORF">VC35_05505</name>
</gene>
<dbReference type="PATRIC" id="fig|294.132.peg.5679"/>
<evidence type="ECO:0000313" key="1">
    <source>
        <dbReference type="EMBL" id="KJZ49451.1"/>
    </source>
</evidence>
<name>A0A0F4TYP8_PSEFL</name>
<comment type="caution">
    <text evidence="1">The sequence shown here is derived from an EMBL/GenBank/DDBJ whole genome shotgun (WGS) entry which is preliminary data.</text>
</comment>
<sequence length="95" mass="9733">MTAAGTLVETIGAETTGIEITGAENKPAEKQNAIVIGNAIRIGPCGTDTRTIAATIVASAMPSSLKTSTRYERPACALLVGVEGNMQTPSPSKCR</sequence>
<organism evidence="1 2">
    <name type="scientific">Pseudomonas fluorescens</name>
    <dbReference type="NCBI Taxonomy" id="294"/>
    <lineage>
        <taxon>Bacteria</taxon>
        <taxon>Pseudomonadati</taxon>
        <taxon>Pseudomonadota</taxon>
        <taxon>Gammaproteobacteria</taxon>
        <taxon>Pseudomonadales</taxon>
        <taxon>Pseudomonadaceae</taxon>
        <taxon>Pseudomonas</taxon>
    </lineage>
</organism>
<protein>
    <submittedName>
        <fullName evidence="1">Uncharacterized protein</fullName>
    </submittedName>
</protein>